<keyword evidence="2" id="KW-0472">Membrane</keyword>
<feature type="compositionally biased region" description="Polar residues" evidence="1">
    <location>
        <begin position="268"/>
        <end position="281"/>
    </location>
</feature>
<gene>
    <name evidence="3" type="ORF">C0992_000007</name>
</gene>
<keyword evidence="2" id="KW-1133">Transmembrane helix</keyword>
<protein>
    <submittedName>
        <fullName evidence="3">Uncharacterized protein</fullName>
    </submittedName>
</protein>
<keyword evidence="2" id="KW-0812">Transmembrane</keyword>
<feature type="compositionally biased region" description="Low complexity" evidence="1">
    <location>
        <begin position="291"/>
        <end position="307"/>
    </location>
</feature>
<evidence type="ECO:0000313" key="3">
    <source>
        <dbReference type="EMBL" id="AYE93322.1"/>
    </source>
</evidence>
<reference evidence="3" key="1">
    <citation type="submission" date="2018-08" db="EMBL/GenBank/DDBJ databases">
        <title>Comparative mitochondrial genomics of the basidiomycete Termitomyces.</title>
        <authorList>
            <person name="Nieuwenhuis M."/>
        </authorList>
    </citation>
    <scope>NUCLEOTIDE SEQUENCE</scope>
    <source>
        <strain evidence="3">T32</strain>
    </source>
</reference>
<dbReference type="EMBL" id="MH725797">
    <property type="protein sequence ID" value="AYE93322.1"/>
    <property type="molecule type" value="Genomic_DNA"/>
</dbReference>
<accession>A0A386TYQ0</accession>
<evidence type="ECO:0000256" key="2">
    <source>
        <dbReference type="SAM" id="Phobius"/>
    </source>
</evidence>
<geneLocation type="mitochondrion" evidence="3"/>
<name>A0A386TYQ0_9AGAR</name>
<feature type="transmembrane region" description="Helical" evidence="2">
    <location>
        <begin position="144"/>
        <end position="169"/>
    </location>
</feature>
<feature type="transmembrane region" description="Helical" evidence="2">
    <location>
        <begin position="40"/>
        <end position="60"/>
    </location>
</feature>
<feature type="region of interest" description="Disordered" evidence="1">
    <location>
        <begin position="268"/>
        <end position="314"/>
    </location>
</feature>
<feature type="transmembrane region" description="Helical" evidence="2">
    <location>
        <begin position="12"/>
        <end position="34"/>
    </location>
</feature>
<dbReference type="AlphaFoldDB" id="A0A386TYQ0"/>
<sequence length="436" mass="48899">MKNKTLSYLKFLYRRTILILLLSKAAYFLISLLLLKSNSFIFLIFISCGEFLPLSSHYLLNFRLYLYLHYFFFGKKVKVIFSTPPTEEPTEPTETTEKKLSHKFKRIYLRASFYSWIGIRGTSSSPSFAGGTGTGRKILNIFKIFIPIFILILSIYNKINLITFIPVFLSSSLDFLDFNYIASLYNHLYVGPVGLKFDLLTGRIPATLPMVEGTFFGFDGRKESFPLGSPLPLQGQLGREGGEKIFSISQSLEGNDLSNNTSVLSSHSEINTSNYSSTSPYPLQEKEVTISSTPSSASSADFSPSASQIPTSPSSNAQILNSIGKAMLKISNFHSLNQALKYDYIQAKFYQKGIDLNGPSLDWIIEKINKTDGTMTSVDNAINSNLNSIIKIEREAKLNSHSFKTIRPFLLGKDYSSSPTQMPNTVPFETHNNFED</sequence>
<keyword evidence="3" id="KW-0496">Mitochondrion</keyword>
<organism evidence="3">
    <name type="scientific">Termitomyces sp</name>
    <dbReference type="NCBI Taxonomy" id="1916073"/>
    <lineage>
        <taxon>Eukaryota</taxon>
        <taxon>Fungi</taxon>
        <taxon>Dikarya</taxon>
        <taxon>Basidiomycota</taxon>
        <taxon>Agaricomycotina</taxon>
        <taxon>Agaricomycetes</taxon>
        <taxon>Agaricomycetidae</taxon>
        <taxon>Agaricales</taxon>
        <taxon>Tricholomatineae</taxon>
        <taxon>Lyophyllaceae</taxon>
        <taxon>Termitomyces</taxon>
    </lineage>
</organism>
<proteinExistence type="predicted"/>
<evidence type="ECO:0000256" key="1">
    <source>
        <dbReference type="SAM" id="MobiDB-lite"/>
    </source>
</evidence>